<evidence type="ECO:0000259" key="2">
    <source>
        <dbReference type="Pfam" id="PF01205"/>
    </source>
</evidence>
<dbReference type="GO" id="GO:0006446">
    <property type="term" value="P:regulation of translational initiation"/>
    <property type="evidence" value="ECO:0007669"/>
    <property type="project" value="TreeGrafter"/>
</dbReference>
<proteinExistence type="inferred from homology"/>
<evidence type="ECO:0000313" key="4">
    <source>
        <dbReference type="Proteomes" id="UP001319180"/>
    </source>
</evidence>
<comment type="similarity">
    <text evidence="1">Belongs to the IMPACT family.</text>
</comment>
<dbReference type="PANTHER" id="PTHR16301">
    <property type="entry name" value="IMPACT-RELATED"/>
    <property type="match status" value="1"/>
</dbReference>
<dbReference type="InterPro" id="IPR023582">
    <property type="entry name" value="Impact"/>
</dbReference>
<organism evidence="3 4">
    <name type="scientific">Dawidia soli</name>
    <dbReference type="NCBI Taxonomy" id="2782352"/>
    <lineage>
        <taxon>Bacteria</taxon>
        <taxon>Pseudomonadati</taxon>
        <taxon>Bacteroidota</taxon>
        <taxon>Cytophagia</taxon>
        <taxon>Cytophagales</taxon>
        <taxon>Chryseotaleaceae</taxon>
        <taxon>Dawidia</taxon>
    </lineage>
</organism>
<dbReference type="Gene3D" id="3.30.230.30">
    <property type="entry name" value="Impact, N-terminal domain"/>
    <property type="match status" value="1"/>
</dbReference>
<name>A0AAP2DFC2_9BACT</name>
<dbReference type="GO" id="GO:0005737">
    <property type="term" value="C:cytoplasm"/>
    <property type="evidence" value="ECO:0007669"/>
    <property type="project" value="TreeGrafter"/>
</dbReference>
<dbReference type="RefSeq" id="WP_254092966.1">
    <property type="nucleotide sequence ID" value="NZ_JAHESC010000046.1"/>
</dbReference>
<accession>A0AAP2DFC2</accession>
<dbReference type="AlphaFoldDB" id="A0AAP2DFC2"/>
<feature type="domain" description="Impact N-terminal" evidence="2">
    <location>
        <begin position="20"/>
        <end position="125"/>
    </location>
</feature>
<evidence type="ECO:0000256" key="1">
    <source>
        <dbReference type="ARBA" id="ARBA00007665"/>
    </source>
</evidence>
<dbReference type="InterPro" id="IPR020569">
    <property type="entry name" value="UPF0029_Impact_CS"/>
</dbReference>
<gene>
    <name evidence="3" type="ORF">KK078_24500</name>
</gene>
<dbReference type="PANTHER" id="PTHR16301:SF20">
    <property type="entry name" value="IMPACT FAMILY MEMBER YIGZ"/>
    <property type="match status" value="1"/>
</dbReference>
<dbReference type="PROSITE" id="PS00910">
    <property type="entry name" value="UPF0029"/>
    <property type="match status" value="1"/>
</dbReference>
<dbReference type="Proteomes" id="UP001319180">
    <property type="component" value="Unassembled WGS sequence"/>
</dbReference>
<dbReference type="InterPro" id="IPR001498">
    <property type="entry name" value="Impact_N"/>
</dbReference>
<dbReference type="InterPro" id="IPR020568">
    <property type="entry name" value="Ribosomal_Su5_D2-typ_SF"/>
</dbReference>
<protein>
    <submittedName>
        <fullName evidence="3">IMPACT family protein</fullName>
    </submittedName>
</protein>
<keyword evidence="4" id="KW-1185">Reference proteome</keyword>
<evidence type="ECO:0000313" key="3">
    <source>
        <dbReference type="EMBL" id="MBT1689745.1"/>
    </source>
</evidence>
<reference evidence="3 4" key="1">
    <citation type="submission" date="2021-05" db="EMBL/GenBank/DDBJ databases">
        <title>A Polyphasic approach of four new species of the genus Ohtaekwangia: Ohtaekwangia histidinii sp. nov., Ohtaekwangia cretensis sp. nov., Ohtaekwangia indiensis sp. nov., Ohtaekwangia reichenbachii sp. nov. from diverse environment.</title>
        <authorList>
            <person name="Octaviana S."/>
        </authorList>
    </citation>
    <scope>NUCLEOTIDE SEQUENCE [LARGE SCALE GENOMIC DNA]</scope>
    <source>
        <strain evidence="3 4">PWU37</strain>
    </source>
</reference>
<dbReference type="EMBL" id="JAHESC010000046">
    <property type="protein sequence ID" value="MBT1689745.1"/>
    <property type="molecule type" value="Genomic_DNA"/>
</dbReference>
<dbReference type="SUPFAM" id="SSF54211">
    <property type="entry name" value="Ribosomal protein S5 domain 2-like"/>
    <property type="match status" value="1"/>
</dbReference>
<comment type="caution">
    <text evidence="3">The sequence shown here is derived from an EMBL/GenBank/DDBJ whole genome shotgun (WGS) entry which is preliminary data.</text>
</comment>
<sequence length="209" mass="23064">MQAFSYRTIQQPTQGVYKEKGSKFLAFAYPVSSEAAIKEHLEALRKEYFDARHHCYAWMLGPDKQRFRAADDGEPNHSAGDPILGQIRSRDLTDVLVVVVRYFGGIKLGVGGLISAYKLAAEDALLHAVVDTREVRKEVTLRYDYSATPEVMRVIKEFDVAITAQEYTDGCVLQGTVALQTHPALVEKVALLGALSVRVVLLPDAPASV</sequence>
<dbReference type="InterPro" id="IPR036956">
    <property type="entry name" value="Impact_N_sf"/>
</dbReference>
<dbReference type="Pfam" id="PF01205">
    <property type="entry name" value="Impact_N"/>
    <property type="match status" value="1"/>
</dbReference>